<feature type="domain" description="VOC" evidence="3">
    <location>
        <begin position="2"/>
        <end position="123"/>
    </location>
</feature>
<dbReference type="PANTHER" id="PTHR43048">
    <property type="entry name" value="METHYLMALONYL-COA EPIMERASE"/>
    <property type="match status" value="1"/>
</dbReference>
<protein>
    <submittedName>
        <fullName evidence="4">VOC family protein</fullName>
    </submittedName>
</protein>
<organism evidence="4 5">
    <name type="scientific">Raineyella fluvialis</name>
    <dbReference type="NCBI Taxonomy" id="2662261"/>
    <lineage>
        <taxon>Bacteria</taxon>
        <taxon>Bacillati</taxon>
        <taxon>Actinomycetota</taxon>
        <taxon>Actinomycetes</taxon>
        <taxon>Propionibacteriales</taxon>
        <taxon>Propionibacteriaceae</taxon>
        <taxon>Raineyella</taxon>
    </lineage>
</organism>
<evidence type="ECO:0000313" key="4">
    <source>
        <dbReference type="EMBL" id="QGF23455.1"/>
    </source>
</evidence>
<dbReference type="PROSITE" id="PS51819">
    <property type="entry name" value="VOC"/>
    <property type="match status" value="1"/>
</dbReference>
<accession>A0A5Q2FFI8</accession>
<reference evidence="4 5" key="1">
    <citation type="submission" date="2019-10" db="EMBL/GenBank/DDBJ databases">
        <title>Genomic analysis of Raineyella sp. CBA3103.</title>
        <authorList>
            <person name="Roh S.W."/>
        </authorList>
    </citation>
    <scope>NUCLEOTIDE SEQUENCE [LARGE SCALE GENOMIC DNA]</scope>
    <source>
        <strain evidence="4 5">CBA3103</strain>
    </source>
</reference>
<dbReference type="InterPro" id="IPR037523">
    <property type="entry name" value="VOC_core"/>
</dbReference>
<dbReference type="EMBL" id="CP045725">
    <property type="protein sequence ID" value="QGF23455.1"/>
    <property type="molecule type" value="Genomic_DNA"/>
</dbReference>
<dbReference type="RefSeq" id="WP_153571986.1">
    <property type="nucleotide sequence ID" value="NZ_CP045725.1"/>
</dbReference>
<sequence>MRTLHTAYRVTDLDASMGFYRELGYREIGRGEMADGTILVVLKFPGEDVGSLELLYRPSDGPVDLGTGFHHLVVQVHDLDASIAALTLAGRRPSAAERPGGPDGPRTSMVADPDGYLIELVEWPRGHPDGLTVEDFRS</sequence>
<keyword evidence="5" id="KW-1185">Reference proteome</keyword>
<gene>
    <name evidence="4" type="ORF">Rai3103_07000</name>
</gene>
<evidence type="ECO:0000256" key="2">
    <source>
        <dbReference type="SAM" id="MobiDB-lite"/>
    </source>
</evidence>
<dbReference type="KEGG" id="rain:Rai3103_07000"/>
<dbReference type="GO" id="GO:0046872">
    <property type="term" value="F:metal ion binding"/>
    <property type="evidence" value="ECO:0007669"/>
    <property type="project" value="UniProtKB-KW"/>
</dbReference>
<dbReference type="GO" id="GO:0004493">
    <property type="term" value="F:methylmalonyl-CoA epimerase activity"/>
    <property type="evidence" value="ECO:0007669"/>
    <property type="project" value="TreeGrafter"/>
</dbReference>
<proteinExistence type="predicted"/>
<dbReference type="InterPro" id="IPR004360">
    <property type="entry name" value="Glyas_Fos-R_dOase_dom"/>
</dbReference>
<dbReference type="SUPFAM" id="SSF54593">
    <property type="entry name" value="Glyoxalase/Bleomycin resistance protein/Dihydroxybiphenyl dioxygenase"/>
    <property type="match status" value="1"/>
</dbReference>
<dbReference type="Proteomes" id="UP000386847">
    <property type="component" value="Chromosome"/>
</dbReference>
<dbReference type="GO" id="GO:0046491">
    <property type="term" value="P:L-methylmalonyl-CoA metabolic process"/>
    <property type="evidence" value="ECO:0007669"/>
    <property type="project" value="TreeGrafter"/>
</dbReference>
<feature type="region of interest" description="Disordered" evidence="2">
    <location>
        <begin position="91"/>
        <end position="111"/>
    </location>
</feature>
<dbReference type="InterPro" id="IPR051785">
    <property type="entry name" value="MMCE/EMCE_epimerase"/>
</dbReference>
<evidence type="ECO:0000313" key="5">
    <source>
        <dbReference type="Proteomes" id="UP000386847"/>
    </source>
</evidence>
<keyword evidence="1" id="KW-0479">Metal-binding</keyword>
<evidence type="ECO:0000259" key="3">
    <source>
        <dbReference type="PROSITE" id="PS51819"/>
    </source>
</evidence>
<dbReference type="PANTHER" id="PTHR43048:SF3">
    <property type="entry name" value="METHYLMALONYL-COA EPIMERASE, MITOCHONDRIAL"/>
    <property type="match status" value="1"/>
</dbReference>
<dbReference type="InterPro" id="IPR029068">
    <property type="entry name" value="Glyas_Bleomycin-R_OHBP_Dase"/>
</dbReference>
<dbReference type="Gene3D" id="3.10.180.10">
    <property type="entry name" value="2,3-Dihydroxybiphenyl 1,2-Dioxygenase, domain 1"/>
    <property type="match status" value="1"/>
</dbReference>
<dbReference type="Pfam" id="PF00903">
    <property type="entry name" value="Glyoxalase"/>
    <property type="match status" value="1"/>
</dbReference>
<name>A0A5Q2FFI8_9ACTN</name>
<evidence type="ECO:0000256" key="1">
    <source>
        <dbReference type="ARBA" id="ARBA00022723"/>
    </source>
</evidence>
<dbReference type="AlphaFoldDB" id="A0A5Q2FFI8"/>